<keyword evidence="2" id="KW-0560">Oxidoreductase</keyword>
<comment type="caution">
    <text evidence="3">The sequence shown here is derived from an EMBL/GenBank/DDBJ whole genome shotgun (WGS) entry which is preliminary data.</text>
</comment>
<dbReference type="RefSeq" id="WP_266012442.1">
    <property type="nucleotide sequence ID" value="NZ_JAPFQP010000002.1"/>
</dbReference>
<dbReference type="SUPFAM" id="SSF51735">
    <property type="entry name" value="NAD(P)-binding Rossmann-fold domains"/>
    <property type="match status" value="1"/>
</dbReference>
<evidence type="ECO:0000313" key="3">
    <source>
        <dbReference type="EMBL" id="MCX2719646.1"/>
    </source>
</evidence>
<evidence type="ECO:0000256" key="1">
    <source>
        <dbReference type="ARBA" id="ARBA00006484"/>
    </source>
</evidence>
<organism evidence="3 4">
    <name type="scientific">Lentiprolixibacter aurantiacus</name>
    <dbReference type="NCBI Taxonomy" id="2993939"/>
    <lineage>
        <taxon>Bacteria</taxon>
        <taxon>Pseudomonadati</taxon>
        <taxon>Bacteroidota</taxon>
        <taxon>Flavobacteriia</taxon>
        <taxon>Flavobacteriales</taxon>
        <taxon>Flavobacteriaceae</taxon>
        <taxon>Lentiprolixibacter</taxon>
    </lineage>
</organism>
<evidence type="ECO:0000256" key="2">
    <source>
        <dbReference type="ARBA" id="ARBA00023002"/>
    </source>
</evidence>
<gene>
    <name evidence="3" type="ORF">OO016_08530</name>
</gene>
<dbReference type="AlphaFoldDB" id="A0AAE3MLP7"/>
<comment type="similarity">
    <text evidence="1">Belongs to the short-chain dehydrogenases/reductases (SDR) family.</text>
</comment>
<name>A0AAE3MLP7_9FLAO</name>
<dbReference type="Proteomes" id="UP001207116">
    <property type="component" value="Unassembled WGS sequence"/>
</dbReference>
<proteinExistence type="inferred from homology"/>
<evidence type="ECO:0000313" key="4">
    <source>
        <dbReference type="Proteomes" id="UP001207116"/>
    </source>
</evidence>
<dbReference type="EMBL" id="JAPFQP010000002">
    <property type="protein sequence ID" value="MCX2719646.1"/>
    <property type="molecule type" value="Genomic_DNA"/>
</dbReference>
<dbReference type="InterPro" id="IPR051122">
    <property type="entry name" value="SDR_DHRS6-like"/>
</dbReference>
<accession>A0AAE3MLP7</accession>
<dbReference type="GO" id="GO:0016491">
    <property type="term" value="F:oxidoreductase activity"/>
    <property type="evidence" value="ECO:0007669"/>
    <property type="project" value="UniProtKB-KW"/>
</dbReference>
<dbReference type="Gene3D" id="3.40.50.720">
    <property type="entry name" value="NAD(P)-binding Rossmann-like Domain"/>
    <property type="match status" value="2"/>
</dbReference>
<dbReference type="PRINTS" id="PR00081">
    <property type="entry name" value="GDHRDH"/>
</dbReference>
<protein>
    <submittedName>
        <fullName evidence="3">SDR family oxidoreductase</fullName>
    </submittedName>
</protein>
<keyword evidence="4" id="KW-1185">Reference proteome</keyword>
<dbReference type="InterPro" id="IPR002347">
    <property type="entry name" value="SDR_fam"/>
</dbReference>
<reference evidence="3" key="1">
    <citation type="submission" date="2022-11" db="EMBL/GenBank/DDBJ databases">
        <title>The characterization of three novel Bacteroidetes species and genomic analysis of their roles in tidal elemental geochemical cycles.</title>
        <authorList>
            <person name="Ma K.-J."/>
        </authorList>
    </citation>
    <scope>NUCLEOTIDE SEQUENCE</scope>
    <source>
        <strain evidence="3">M415</strain>
    </source>
</reference>
<sequence length="264" mass="28578">MSDQNSNKKNWCLILGASSGLGLATAKKMGSEGYGLLLVHRDRRADMPGIEDAFESIKATGCPLISFNQDAIQEVNRKELVAKLADRLRSDQKISVVVHSIARGNLKPMGGTGDSLSTSDLQVTINSMALSLYDWIKDLIAADLLDSDTRVLAFTSEGNTRVWEGYGAVSAAKVALESLVRQMAVEFAPLGIRCNCIQAGVTDTPSLRMIPGSEKLIEAARKRNPNRRITRAEDVGNVVYLLSRKEAAWITGTVIKADGGESLR</sequence>
<dbReference type="Pfam" id="PF13561">
    <property type="entry name" value="adh_short_C2"/>
    <property type="match status" value="1"/>
</dbReference>
<dbReference type="PANTHER" id="PTHR43477">
    <property type="entry name" value="DIHYDROANTICAPSIN 7-DEHYDROGENASE"/>
    <property type="match status" value="1"/>
</dbReference>
<dbReference type="InterPro" id="IPR036291">
    <property type="entry name" value="NAD(P)-bd_dom_sf"/>
</dbReference>
<dbReference type="PANTHER" id="PTHR43477:SF1">
    <property type="entry name" value="DIHYDROANTICAPSIN 7-DEHYDROGENASE"/>
    <property type="match status" value="1"/>
</dbReference>